<dbReference type="CDD" id="cd19071">
    <property type="entry name" value="AKR_AKR1-5-like"/>
    <property type="match status" value="1"/>
</dbReference>
<dbReference type="InParanoid" id="A0A0D2AWX4"/>
<dbReference type="EMBL" id="KN847543">
    <property type="protein sequence ID" value="KIW03674.1"/>
    <property type="molecule type" value="Genomic_DNA"/>
</dbReference>
<feature type="binding site" evidence="4">
    <location>
        <position position="145"/>
    </location>
    <ligand>
        <name>substrate</name>
    </ligand>
</feature>
<evidence type="ECO:0000256" key="1">
    <source>
        <dbReference type="ARBA" id="ARBA00007905"/>
    </source>
</evidence>
<evidence type="ECO:0000256" key="3">
    <source>
        <dbReference type="PIRSR" id="PIRSR000097-1"/>
    </source>
</evidence>
<proteinExistence type="inferred from homology"/>
<dbReference type="PROSITE" id="PS00062">
    <property type="entry name" value="ALDOKETO_REDUCTASE_2"/>
    <property type="match status" value="1"/>
</dbReference>
<evidence type="ECO:0000313" key="8">
    <source>
        <dbReference type="Proteomes" id="UP000053259"/>
    </source>
</evidence>
<dbReference type="VEuPathDB" id="FungiDB:PV09_04995"/>
<reference evidence="7 8" key="1">
    <citation type="submission" date="2015-01" db="EMBL/GenBank/DDBJ databases">
        <title>The Genome Sequence of Ochroconis gallopava CBS43764.</title>
        <authorList>
            <consortium name="The Broad Institute Genomics Platform"/>
            <person name="Cuomo C."/>
            <person name="de Hoog S."/>
            <person name="Gorbushina A."/>
            <person name="Stielow B."/>
            <person name="Teixiera M."/>
            <person name="Abouelleil A."/>
            <person name="Chapman S.B."/>
            <person name="Priest M."/>
            <person name="Young S.K."/>
            <person name="Wortman J."/>
            <person name="Nusbaum C."/>
            <person name="Birren B."/>
        </authorList>
    </citation>
    <scope>NUCLEOTIDE SEQUENCE [LARGE SCALE GENOMIC DNA]</scope>
    <source>
        <strain evidence="7 8">CBS 43764</strain>
    </source>
</reference>
<comment type="similarity">
    <text evidence="1">Belongs to the aldo/keto reductase family.</text>
</comment>
<name>A0A0D2AWX4_9PEZI</name>
<keyword evidence="8" id="KW-1185">Reference proteome</keyword>
<dbReference type="InterPro" id="IPR020471">
    <property type="entry name" value="AKR"/>
</dbReference>
<feature type="site" description="Lowers pKa of active site Tyr" evidence="5">
    <location>
        <position position="112"/>
    </location>
</feature>
<dbReference type="STRING" id="253628.A0A0D2AWX4"/>
<dbReference type="Proteomes" id="UP000053259">
    <property type="component" value="Unassembled WGS sequence"/>
</dbReference>
<dbReference type="InterPro" id="IPR023210">
    <property type="entry name" value="NADP_OxRdtase_dom"/>
</dbReference>
<evidence type="ECO:0000259" key="6">
    <source>
        <dbReference type="Pfam" id="PF00248"/>
    </source>
</evidence>
<feature type="active site" description="Proton donor" evidence="3">
    <location>
        <position position="87"/>
    </location>
</feature>
<evidence type="ECO:0000313" key="7">
    <source>
        <dbReference type="EMBL" id="KIW03674.1"/>
    </source>
</evidence>
<evidence type="ECO:0000256" key="2">
    <source>
        <dbReference type="ARBA" id="ARBA00023002"/>
    </source>
</evidence>
<evidence type="ECO:0000256" key="5">
    <source>
        <dbReference type="PIRSR" id="PIRSR000097-3"/>
    </source>
</evidence>
<dbReference type="OrthoDB" id="416253at2759"/>
<dbReference type="PRINTS" id="PR00069">
    <property type="entry name" value="ALDKETRDTASE"/>
</dbReference>
<dbReference type="PANTHER" id="PTHR43827">
    <property type="entry name" value="2,5-DIKETO-D-GLUCONIC ACID REDUCTASE"/>
    <property type="match status" value="1"/>
</dbReference>
<sequence>MSMFLLPVRSLKNTQGIYSSIRRLRLSRRRITTMTKFDITTKYKMNSGYEIPVLGYGVYQTPSAIAEEVVHHAMEVGYRHVDSAVAYKNEEPSAAGMRKAGIPRSELFFTTKVPPGQNDYQAVKKHIENTLRITKLDYVDLYLLHAPFGGKDGRLGAWRALVEGVESGKIRSIGVSNYGVHHLDELEQYIKATDAAQGKGKGGILSVNQVELHPWLPRKDIVEWCEKRGVLLEAYCPLVRAQKAEDPLLLPIAAAHNKTTAQVLLRWSLQKGFIPLPKSVTKSRIEENADIYDFELSPEEMRKLDLDVYEPCAWDPTTSRD</sequence>
<dbReference type="PROSITE" id="PS00063">
    <property type="entry name" value="ALDOKETO_REDUCTASE_3"/>
    <property type="match status" value="1"/>
</dbReference>
<feature type="domain" description="NADP-dependent oxidoreductase" evidence="6">
    <location>
        <begin position="62"/>
        <end position="305"/>
    </location>
</feature>
<dbReference type="InterPro" id="IPR036812">
    <property type="entry name" value="NAD(P)_OxRdtase_dom_sf"/>
</dbReference>
<dbReference type="RefSeq" id="XP_016213543.1">
    <property type="nucleotide sequence ID" value="XM_016358442.1"/>
</dbReference>
<dbReference type="Gene3D" id="3.20.20.100">
    <property type="entry name" value="NADP-dependent oxidoreductase domain"/>
    <property type="match status" value="1"/>
</dbReference>
<dbReference type="InterPro" id="IPR018170">
    <property type="entry name" value="Aldo/ket_reductase_CS"/>
</dbReference>
<dbReference type="FunFam" id="3.20.20.100:FF:000015">
    <property type="entry name" value="Oxidoreductase, aldo/keto reductase family"/>
    <property type="match status" value="1"/>
</dbReference>
<dbReference type="GeneID" id="27312968"/>
<evidence type="ECO:0000256" key="4">
    <source>
        <dbReference type="PIRSR" id="PIRSR000097-2"/>
    </source>
</evidence>
<dbReference type="HOGENOM" id="CLU_023205_0_1_1"/>
<dbReference type="AlphaFoldDB" id="A0A0D2AWX4"/>
<organism evidence="7 8">
    <name type="scientific">Verruconis gallopava</name>
    <dbReference type="NCBI Taxonomy" id="253628"/>
    <lineage>
        <taxon>Eukaryota</taxon>
        <taxon>Fungi</taxon>
        <taxon>Dikarya</taxon>
        <taxon>Ascomycota</taxon>
        <taxon>Pezizomycotina</taxon>
        <taxon>Dothideomycetes</taxon>
        <taxon>Pleosporomycetidae</taxon>
        <taxon>Venturiales</taxon>
        <taxon>Sympoventuriaceae</taxon>
        <taxon>Verruconis</taxon>
    </lineage>
</organism>
<accession>A0A0D2AWX4</accession>
<dbReference type="SUPFAM" id="SSF51430">
    <property type="entry name" value="NAD(P)-linked oxidoreductase"/>
    <property type="match status" value="1"/>
</dbReference>
<dbReference type="PANTHER" id="PTHR43827:SF13">
    <property type="entry name" value="ALDO_KETO REDUCTASE FAMILY PROTEIN"/>
    <property type="match status" value="1"/>
</dbReference>
<dbReference type="GO" id="GO:0016491">
    <property type="term" value="F:oxidoreductase activity"/>
    <property type="evidence" value="ECO:0007669"/>
    <property type="project" value="UniProtKB-KW"/>
</dbReference>
<gene>
    <name evidence="7" type="ORF">PV09_04995</name>
</gene>
<keyword evidence="2" id="KW-0560">Oxidoreductase</keyword>
<dbReference type="PIRSF" id="PIRSF000097">
    <property type="entry name" value="AKR"/>
    <property type="match status" value="1"/>
</dbReference>
<dbReference type="Pfam" id="PF00248">
    <property type="entry name" value="Aldo_ket_red"/>
    <property type="match status" value="1"/>
</dbReference>
<protein>
    <recommendedName>
        <fullName evidence="6">NADP-dependent oxidoreductase domain-containing protein</fullName>
    </recommendedName>
</protein>